<keyword evidence="3" id="KW-1185">Reference proteome</keyword>
<protein>
    <recommendedName>
        <fullName evidence="4">C2H2-type domain-containing protein</fullName>
    </recommendedName>
</protein>
<organism evidence="2 3">
    <name type="scientific">Cichlidogyrus casuarinus</name>
    <dbReference type="NCBI Taxonomy" id="1844966"/>
    <lineage>
        <taxon>Eukaryota</taxon>
        <taxon>Metazoa</taxon>
        <taxon>Spiralia</taxon>
        <taxon>Lophotrochozoa</taxon>
        <taxon>Platyhelminthes</taxon>
        <taxon>Monogenea</taxon>
        <taxon>Monopisthocotylea</taxon>
        <taxon>Dactylogyridea</taxon>
        <taxon>Ancyrocephalidae</taxon>
        <taxon>Cichlidogyrus</taxon>
    </lineage>
</organism>
<proteinExistence type="predicted"/>
<feature type="compositionally biased region" description="Basic residues" evidence="1">
    <location>
        <begin position="1"/>
        <end position="14"/>
    </location>
</feature>
<dbReference type="AlphaFoldDB" id="A0ABD2PSK5"/>
<dbReference type="Proteomes" id="UP001626550">
    <property type="component" value="Unassembled WGS sequence"/>
</dbReference>
<evidence type="ECO:0000313" key="3">
    <source>
        <dbReference type="Proteomes" id="UP001626550"/>
    </source>
</evidence>
<reference evidence="2 3" key="1">
    <citation type="submission" date="2024-11" db="EMBL/GenBank/DDBJ databases">
        <title>Adaptive evolution of stress response genes in parasites aligns with host niche diversity.</title>
        <authorList>
            <person name="Hahn C."/>
            <person name="Resl P."/>
        </authorList>
    </citation>
    <scope>NUCLEOTIDE SEQUENCE [LARGE SCALE GENOMIC DNA]</scope>
    <source>
        <strain evidence="2">EGGRZ-B1_66</strain>
        <tissue evidence="2">Body</tissue>
    </source>
</reference>
<sequence>MERVHHVNLKRQKSKNVDLQVSSDSIKSMGVSSSSLEGSQVSGELTSEELLSMTCNDRQAEDISNQLLQTAGSPKVEPNPGRLSFINRAPKATCDRVDMDSPSGKRKKNSLPVSPMPPMPQFLPQFSPEAAKNFKINTMAAYKCHLEPCSLVLQKPTDRIQLLKHFVEFHPQDWSRMTATCKLPPGLPRIFEILHNTSPQGANLDNLVDSYLCPICTLPCNSGTISSHIYLAHNL</sequence>
<dbReference type="EMBL" id="JBJKFK010003466">
    <property type="protein sequence ID" value="KAL3309877.1"/>
    <property type="molecule type" value="Genomic_DNA"/>
</dbReference>
<gene>
    <name evidence="2" type="ORF">Ciccas_011565</name>
</gene>
<comment type="caution">
    <text evidence="2">The sequence shown here is derived from an EMBL/GenBank/DDBJ whole genome shotgun (WGS) entry which is preliminary data.</text>
</comment>
<accession>A0ABD2PSK5</accession>
<name>A0ABD2PSK5_9PLAT</name>
<feature type="region of interest" description="Disordered" evidence="1">
    <location>
        <begin position="1"/>
        <end position="43"/>
    </location>
</feature>
<evidence type="ECO:0008006" key="4">
    <source>
        <dbReference type="Google" id="ProtNLM"/>
    </source>
</evidence>
<feature type="compositionally biased region" description="Polar residues" evidence="1">
    <location>
        <begin position="17"/>
        <end position="26"/>
    </location>
</feature>
<feature type="region of interest" description="Disordered" evidence="1">
    <location>
        <begin position="95"/>
        <end position="117"/>
    </location>
</feature>
<evidence type="ECO:0000313" key="2">
    <source>
        <dbReference type="EMBL" id="KAL3309877.1"/>
    </source>
</evidence>
<feature type="compositionally biased region" description="Low complexity" evidence="1">
    <location>
        <begin position="28"/>
        <end position="43"/>
    </location>
</feature>
<evidence type="ECO:0000256" key="1">
    <source>
        <dbReference type="SAM" id="MobiDB-lite"/>
    </source>
</evidence>